<evidence type="ECO:0000313" key="2">
    <source>
        <dbReference type="Proteomes" id="UP000034201"/>
    </source>
</evidence>
<dbReference type="Proteomes" id="UP000034201">
    <property type="component" value="Unassembled WGS sequence"/>
</dbReference>
<evidence type="ECO:0000313" key="1">
    <source>
        <dbReference type="EMBL" id="KKW19802.1"/>
    </source>
</evidence>
<dbReference type="EMBL" id="LCQQ01000049">
    <property type="protein sequence ID" value="KKW19802.1"/>
    <property type="molecule type" value="Genomic_DNA"/>
</dbReference>
<gene>
    <name evidence="1" type="ORF">UY61_C0049G0004</name>
</gene>
<protein>
    <submittedName>
        <fullName evidence="1">Uncharacterized protein</fullName>
    </submittedName>
</protein>
<comment type="caution">
    <text evidence="1">The sequence shown here is derived from an EMBL/GenBank/DDBJ whole genome shotgun (WGS) entry which is preliminary data.</text>
</comment>
<proteinExistence type="predicted"/>
<accession>A0A0G1YXT8</accession>
<sequence>MTHDGAKGPDPKKVFDAETECQHGMSAASCAHCRHPDNWLLSRTKKGTLAEVIEQMIVDGRLSADVELWDPGLKKAKHYPFKKLAALAKKK</sequence>
<organism evidence="1 2">
    <name type="scientific">Candidatus Adlerbacteria bacterium GW2011_GWC1_50_9</name>
    <dbReference type="NCBI Taxonomy" id="1618608"/>
    <lineage>
        <taxon>Bacteria</taxon>
        <taxon>Candidatus Adleribacteriota</taxon>
    </lineage>
</organism>
<name>A0A0G1YXT8_9BACT</name>
<dbReference type="AlphaFoldDB" id="A0A0G1YXT8"/>
<reference evidence="1 2" key="1">
    <citation type="journal article" date="2015" name="Nature">
        <title>rRNA introns, odd ribosomes, and small enigmatic genomes across a large radiation of phyla.</title>
        <authorList>
            <person name="Brown C.T."/>
            <person name="Hug L.A."/>
            <person name="Thomas B.C."/>
            <person name="Sharon I."/>
            <person name="Castelle C.J."/>
            <person name="Singh A."/>
            <person name="Wilkins M.J."/>
            <person name="Williams K.H."/>
            <person name="Banfield J.F."/>
        </authorList>
    </citation>
    <scope>NUCLEOTIDE SEQUENCE [LARGE SCALE GENOMIC DNA]</scope>
</reference>